<keyword evidence="3" id="KW-1185">Reference proteome</keyword>
<evidence type="ECO:0000256" key="1">
    <source>
        <dbReference type="SAM" id="Phobius"/>
    </source>
</evidence>
<feature type="transmembrane region" description="Helical" evidence="1">
    <location>
        <begin position="31"/>
        <end position="52"/>
    </location>
</feature>
<organism evidence="2 3">
    <name type="scientific">Pirellula staleyi (strain ATCC 27377 / DSM 6068 / ICPB 4128)</name>
    <name type="common">Pirella staleyi</name>
    <dbReference type="NCBI Taxonomy" id="530564"/>
    <lineage>
        <taxon>Bacteria</taxon>
        <taxon>Pseudomonadati</taxon>
        <taxon>Planctomycetota</taxon>
        <taxon>Planctomycetia</taxon>
        <taxon>Pirellulales</taxon>
        <taxon>Pirellulaceae</taxon>
        <taxon>Pirellula</taxon>
    </lineage>
</organism>
<dbReference type="HOGENOM" id="CLU_949484_0_0_0"/>
<feature type="transmembrane region" description="Helical" evidence="1">
    <location>
        <begin position="122"/>
        <end position="139"/>
    </location>
</feature>
<reference evidence="2 3" key="1">
    <citation type="journal article" date="2009" name="Stand. Genomic Sci.">
        <title>Complete genome sequence of Pirellula staleyi type strain (ATCC 27377).</title>
        <authorList>
            <person name="Clum A."/>
            <person name="Tindall B.J."/>
            <person name="Sikorski J."/>
            <person name="Ivanova N."/>
            <person name="Mavrommatis K."/>
            <person name="Lucas S."/>
            <person name="Glavina del Rio T."/>
            <person name="Nolan M."/>
            <person name="Chen F."/>
            <person name="Tice H."/>
            <person name="Pitluck S."/>
            <person name="Cheng J.F."/>
            <person name="Chertkov O."/>
            <person name="Brettin T."/>
            <person name="Han C."/>
            <person name="Detter J.C."/>
            <person name="Kuske C."/>
            <person name="Bruce D."/>
            <person name="Goodwin L."/>
            <person name="Ovchinikova G."/>
            <person name="Pati A."/>
            <person name="Mikhailova N."/>
            <person name="Chen A."/>
            <person name="Palaniappan K."/>
            <person name="Land M."/>
            <person name="Hauser L."/>
            <person name="Chang Y.J."/>
            <person name="Jeffries C.D."/>
            <person name="Chain P."/>
            <person name="Rohde M."/>
            <person name="Goker M."/>
            <person name="Bristow J."/>
            <person name="Eisen J.A."/>
            <person name="Markowitz V."/>
            <person name="Hugenholtz P."/>
            <person name="Kyrpides N.C."/>
            <person name="Klenk H.P."/>
            <person name="Lapidus A."/>
        </authorList>
    </citation>
    <scope>NUCLEOTIDE SEQUENCE [LARGE SCALE GENOMIC DNA]</scope>
    <source>
        <strain evidence="3">ATCC 27377 / DSM 6068 / ICPB 4128</strain>
    </source>
</reference>
<protein>
    <submittedName>
        <fullName evidence="2">Uncharacterized protein</fullName>
    </submittedName>
</protein>
<proteinExistence type="predicted"/>
<name>D2QWR0_PIRSD</name>
<dbReference type="OrthoDB" id="259753at2"/>
<dbReference type="KEGG" id="psl:Psta_3199"/>
<evidence type="ECO:0000313" key="2">
    <source>
        <dbReference type="EMBL" id="ADB17863.1"/>
    </source>
</evidence>
<keyword evidence="1" id="KW-1133">Transmembrane helix</keyword>
<keyword evidence="1" id="KW-0812">Transmembrane</keyword>
<sequence length="293" mass="32237" precursor="true">MLSSIVLCLALVAIVLLLVRARRKLIHTTLLPAWSWTLVAAVAPGCVELAGYVNQASQTSLEPWRYAAAILSLCPVVAQLGAKRPQHQPWNFIVVSLWGVLALPALENLVLQPGEALILSDARGYFLAGLLLIGPGNLLATRFTFAALVAIAAQVVLLLPYLPFSSVQPSSFGVTTATVMWLTAILFAYVTPQPPAASTWDRLWLDFRDQFGLLWGLRLQERVNTTAEQSGWNIELSWSGFVDRAEGKPLTDEQLSSIENLPHNVRGLLRRFCTQEWISERQPSGLQSDDLQA</sequence>
<keyword evidence="1" id="KW-0472">Membrane</keyword>
<gene>
    <name evidence="2" type="ordered locus">Psta_3199</name>
</gene>
<dbReference type="EMBL" id="CP001848">
    <property type="protein sequence ID" value="ADB17863.1"/>
    <property type="molecule type" value="Genomic_DNA"/>
</dbReference>
<accession>D2QWR0</accession>
<dbReference type="Proteomes" id="UP000001887">
    <property type="component" value="Chromosome"/>
</dbReference>
<dbReference type="AlphaFoldDB" id="D2QWR0"/>
<dbReference type="eggNOG" id="ENOG5033FA8">
    <property type="taxonomic scope" value="Bacteria"/>
</dbReference>
<feature type="transmembrane region" description="Helical" evidence="1">
    <location>
        <begin position="145"/>
        <end position="164"/>
    </location>
</feature>
<feature type="transmembrane region" description="Helical" evidence="1">
    <location>
        <begin position="171"/>
        <end position="190"/>
    </location>
</feature>
<feature type="transmembrane region" description="Helical" evidence="1">
    <location>
        <begin position="88"/>
        <end position="110"/>
    </location>
</feature>
<feature type="transmembrane region" description="Helical" evidence="1">
    <location>
        <begin position="64"/>
        <end position="82"/>
    </location>
</feature>
<evidence type="ECO:0000313" key="3">
    <source>
        <dbReference type="Proteomes" id="UP000001887"/>
    </source>
</evidence>